<accession>A0AA88M006</accession>
<proteinExistence type="predicted"/>
<gene>
    <name evidence="1" type="ORF">Q7C36_018671</name>
</gene>
<evidence type="ECO:0000313" key="1">
    <source>
        <dbReference type="EMBL" id="KAK2827745.1"/>
    </source>
</evidence>
<keyword evidence="2" id="KW-1185">Reference proteome</keyword>
<reference evidence="1" key="1">
    <citation type="submission" date="2023-08" db="EMBL/GenBank/DDBJ databases">
        <title>Pelteobagrus vachellii genome.</title>
        <authorList>
            <person name="Liu H."/>
        </authorList>
    </citation>
    <scope>NUCLEOTIDE SEQUENCE</scope>
    <source>
        <strain evidence="1">PRFRI_2022a</strain>
        <tissue evidence="1">Muscle</tissue>
    </source>
</reference>
<name>A0AA88M006_TACVA</name>
<protein>
    <submittedName>
        <fullName evidence="1">Uncharacterized protein</fullName>
    </submittedName>
</protein>
<comment type="caution">
    <text evidence="1">The sequence shown here is derived from an EMBL/GenBank/DDBJ whole genome shotgun (WGS) entry which is preliminary data.</text>
</comment>
<dbReference type="AlphaFoldDB" id="A0AA88M006"/>
<evidence type="ECO:0000313" key="2">
    <source>
        <dbReference type="Proteomes" id="UP001187315"/>
    </source>
</evidence>
<sequence>MAGVAVLKTKGTDKGKSTVWIGFMDIVPVIGAVKESVEFVLALYEGNSEEIKEKEKALDDIVMQLTQSGYKAAAAAADTTKCYNVKEVSKGKITKHVNKASKNQNLTSAEKGARMRKLDEIRRGVEEKLSKIGRLMPGELTEQLTRARKGEHVFNNNILKFHSNVVHDFIVKSKIHLLRGYESKEQTLKELGKHTLSPQTEADIQTNMVVDFEPHEFYVNANAILYGCFSKVLREAFVKVLCEPFVKVLHFPDPSKETNKQWVTFIIECMNYYEIYVDEFAKEKWINKKQKQKMRFLEVRGEVAHMYRTGRGLTWCAEIICEVEPLFDGRQFMVARS</sequence>
<dbReference type="Proteomes" id="UP001187315">
    <property type="component" value="Unassembled WGS sequence"/>
</dbReference>
<dbReference type="EMBL" id="JAVHJS010000019">
    <property type="protein sequence ID" value="KAK2827745.1"/>
    <property type="molecule type" value="Genomic_DNA"/>
</dbReference>
<organism evidence="1 2">
    <name type="scientific">Tachysurus vachellii</name>
    <name type="common">Darkbarbel catfish</name>
    <name type="synonym">Pelteobagrus vachellii</name>
    <dbReference type="NCBI Taxonomy" id="175792"/>
    <lineage>
        <taxon>Eukaryota</taxon>
        <taxon>Metazoa</taxon>
        <taxon>Chordata</taxon>
        <taxon>Craniata</taxon>
        <taxon>Vertebrata</taxon>
        <taxon>Euteleostomi</taxon>
        <taxon>Actinopterygii</taxon>
        <taxon>Neopterygii</taxon>
        <taxon>Teleostei</taxon>
        <taxon>Ostariophysi</taxon>
        <taxon>Siluriformes</taxon>
        <taxon>Bagridae</taxon>
        <taxon>Tachysurus</taxon>
    </lineage>
</organism>